<dbReference type="PANTHER" id="PTHR34277">
    <property type="entry name" value="CLAVATA3/ESR (CLE)-RELATED PROTEIN 26"/>
    <property type="match status" value="1"/>
</dbReference>
<keyword evidence="2" id="KW-0732">Signal</keyword>
<feature type="signal peptide" evidence="2">
    <location>
        <begin position="1"/>
        <end position="29"/>
    </location>
</feature>
<dbReference type="Proteomes" id="UP001454036">
    <property type="component" value="Unassembled WGS sequence"/>
</dbReference>
<accession>A0AAV3NLX8</accession>
<evidence type="ECO:0000256" key="2">
    <source>
        <dbReference type="SAM" id="SignalP"/>
    </source>
</evidence>
<protein>
    <submittedName>
        <fullName evidence="3">Uncharacterized protein</fullName>
    </submittedName>
</protein>
<proteinExistence type="predicted"/>
<evidence type="ECO:0000256" key="1">
    <source>
        <dbReference type="SAM" id="MobiDB-lite"/>
    </source>
</evidence>
<feature type="compositionally biased region" description="Polar residues" evidence="1">
    <location>
        <begin position="90"/>
        <end position="100"/>
    </location>
</feature>
<dbReference type="EMBL" id="BAABME010000174">
    <property type="protein sequence ID" value="GAA0140369.1"/>
    <property type="molecule type" value="Genomic_DNA"/>
</dbReference>
<name>A0AAV3NLX8_LITER</name>
<gene>
    <name evidence="3" type="ORF">LIER_01730</name>
</gene>
<sequence>MSNMSHGICSRRPFKTLLVFLFLVLVVMILENGGLEKKTTIDDDDDMQDVGRLEHTTEAKDTLWHQRFDLHLVSKRRVPRGPDPIHNRRTGNSHQPPGRA</sequence>
<organism evidence="3 4">
    <name type="scientific">Lithospermum erythrorhizon</name>
    <name type="common">Purple gromwell</name>
    <name type="synonym">Lithospermum officinale var. erythrorhizon</name>
    <dbReference type="NCBI Taxonomy" id="34254"/>
    <lineage>
        <taxon>Eukaryota</taxon>
        <taxon>Viridiplantae</taxon>
        <taxon>Streptophyta</taxon>
        <taxon>Embryophyta</taxon>
        <taxon>Tracheophyta</taxon>
        <taxon>Spermatophyta</taxon>
        <taxon>Magnoliopsida</taxon>
        <taxon>eudicotyledons</taxon>
        <taxon>Gunneridae</taxon>
        <taxon>Pentapetalae</taxon>
        <taxon>asterids</taxon>
        <taxon>lamiids</taxon>
        <taxon>Boraginales</taxon>
        <taxon>Boraginaceae</taxon>
        <taxon>Boraginoideae</taxon>
        <taxon>Lithospermeae</taxon>
        <taxon>Lithospermum</taxon>
    </lineage>
</organism>
<dbReference type="AlphaFoldDB" id="A0AAV3NLX8"/>
<evidence type="ECO:0000313" key="4">
    <source>
        <dbReference type="Proteomes" id="UP001454036"/>
    </source>
</evidence>
<comment type="caution">
    <text evidence="3">The sequence shown here is derived from an EMBL/GenBank/DDBJ whole genome shotgun (WGS) entry which is preliminary data.</text>
</comment>
<reference evidence="3 4" key="1">
    <citation type="submission" date="2024-01" db="EMBL/GenBank/DDBJ databases">
        <title>The complete chloroplast genome sequence of Lithospermum erythrorhizon: insights into the phylogenetic relationship among Boraginaceae species and the maternal lineages of purple gromwells.</title>
        <authorList>
            <person name="Okada T."/>
            <person name="Watanabe K."/>
        </authorList>
    </citation>
    <scope>NUCLEOTIDE SEQUENCE [LARGE SCALE GENOMIC DNA]</scope>
</reference>
<dbReference type="InterPro" id="IPR039316">
    <property type="entry name" value="CLE25/26"/>
</dbReference>
<evidence type="ECO:0000313" key="3">
    <source>
        <dbReference type="EMBL" id="GAA0140369.1"/>
    </source>
</evidence>
<keyword evidence="4" id="KW-1185">Reference proteome</keyword>
<feature type="region of interest" description="Disordered" evidence="1">
    <location>
        <begin position="75"/>
        <end position="100"/>
    </location>
</feature>
<feature type="chain" id="PRO_5043909870" evidence="2">
    <location>
        <begin position="30"/>
        <end position="100"/>
    </location>
</feature>
<dbReference type="PANTHER" id="PTHR34277:SF2">
    <property type="entry name" value="CLAVATA3_ESR (CLE)-RELATED PROTEIN 26"/>
    <property type="match status" value="1"/>
</dbReference>